<evidence type="ECO:0000313" key="2">
    <source>
        <dbReference type="EMBL" id="KAJ3654060.1"/>
    </source>
</evidence>
<sequence>MSREYFAAGVVVLVLRHVWTSPTSGKFGEDSCGAHVRGGRRQVGLAGTRNSGIKTTFLPLAKLRVIYFTCAVLNKRRGLFQKRFELQESSFARFTVIIVLLARKSQYSNFNFRQGGIKAE</sequence>
<name>A0AA38ID78_9CUCU</name>
<reference evidence="2" key="1">
    <citation type="journal article" date="2023" name="G3 (Bethesda)">
        <title>Whole genome assemblies of Zophobas morio and Tenebrio molitor.</title>
        <authorList>
            <person name="Kaur S."/>
            <person name="Stinson S.A."/>
            <person name="diCenzo G.C."/>
        </authorList>
    </citation>
    <scope>NUCLEOTIDE SEQUENCE</scope>
    <source>
        <strain evidence="2">QUZm001</strain>
    </source>
</reference>
<evidence type="ECO:0000256" key="1">
    <source>
        <dbReference type="SAM" id="SignalP"/>
    </source>
</evidence>
<dbReference type="AlphaFoldDB" id="A0AA38ID78"/>
<proteinExistence type="predicted"/>
<comment type="caution">
    <text evidence="2">The sequence shown here is derived from an EMBL/GenBank/DDBJ whole genome shotgun (WGS) entry which is preliminary data.</text>
</comment>
<organism evidence="2 3">
    <name type="scientific">Zophobas morio</name>
    <dbReference type="NCBI Taxonomy" id="2755281"/>
    <lineage>
        <taxon>Eukaryota</taxon>
        <taxon>Metazoa</taxon>
        <taxon>Ecdysozoa</taxon>
        <taxon>Arthropoda</taxon>
        <taxon>Hexapoda</taxon>
        <taxon>Insecta</taxon>
        <taxon>Pterygota</taxon>
        <taxon>Neoptera</taxon>
        <taxon>Endopterygota</taxon>
        <taxon>Coleoptera</taxon>
        <taxon>Polyphaga</taxon>
        <taxon>Cucujiformia</taxon>
        <taxon>Tenebrionidae</taxon>
        <taxon>Zophobas</taxon>
    </lineage>
</organism>
<evidence type="ECO:0000313" key="3">
    <source>
        <dbReference type="Proteomes" id="UP001168821"/>
    </source>
</evidence>
<accession>A0AA38ID78</accession>
<feature type="signal peptide" evidence="1">
    <location>
        <begin position="1"/>
        <end position="20"/>
    </location>
</feature>
<feature type="chain" id="PRO_5041454142" description="Secreted protein" evidence="1">
    <location>
        <begin position="21"/>
        <end position="120"/>
    </location>
</feature>
<protein>
    <recommendedName>
        <fullName evidence="4">Secreted protein</fullName>
    </recommendedName>
</protein>
<dbReference type="Proteomes" id="UP001168821">
    <property type="component" value="Unassembled WGS sequence"/>
</dbReference>
<evidence type="ECO:0008006" key="4">
    <source>
        <dbReference type="Google" id="ProtNLM"/>
    </source>
</evidence>
<keyword evidence="3" id="KW-1185">Reference proteome</keyword>
<keyword evidence="1" id="KW-0732">Signal</keyword>
<dbReference type="EMBL" id="JALNTZ010000004">
    <property type="protein sequence ID" value="KAJ3654060.1"/>
    <property type="molecule type" value="Genomic_DNA"/>
</dbReference>
<gene>
    <name evidence="2" type="ORF">Zmor_013274</name>
</gene>